<dbReference type="Proteomes" id="UP000055024">
    <property type="component" value="Unassembled WGS sequence"/>
</dbReference>
<comment type="caution">
    <text evidence="1">The sequence shown here is derived from an EMBL/GenBank/DDBJ whole genome shotgun (WGS) entry which is preliminary data.</text>
</comment>
<protein>
    <submittedName>
        <fullName evidence="1">Uncharacterized protein</fullName>
    </submittedName>
</protein>
<keyword evidence="2" id="KW-1185">Reference proteome</keyword>
<accession>A0A0V1H2M1</accession>
<name>A0A0V1H2M1_9BILA</name>
<reference evidence="1 2" key="1">
    <citation type="submission" date="2015-01" db="EMBL/GenBank/DDBJ databases">
        <title>Evolution of Trichinella species and genotypes.</title>
        <authorList>
            <person name="Korhonen P.K."/>
            <person name="Edoardo P."/>
            <person name="Giuseppe L.R."/>
            <person name="Gasser R.B."/>
        </authorList>
    </citation>
    <scope>NUCLEOTIDE SEQUENCE [LARGE SCALE GENOMIC DNA]</scope>
    <source>
        <strain evidence="1">ISS1029</strain>
    </source>
</reference>
<sequence length="60" mass="6887">MIRHRYGDRYLHNGGLEIGFRGLELSEDLLLIGHFIFAICAGQMRQTVNPFLAMILTVMH</sequence>
<proteinExistence type="predicted"/>
<organism evidence="1 2">
    <name type="scientific">Trichinella zimbabwensis</name>
    <dbReference type="NCBI Taxonomy" id="268475"/>
    <lineage>
        <taxon>Eukaryota</taxon>
        <taxon>Metazoa</taxon>
        <taxon>Ecdysozoa</taxon>
        <taxon>Nematoda</taxon>
        <taxon>Enoplea</taxon>
        <taxon>Dorylaimia</taxon>
        <taxon>Trichinellida</taxon>
        <taxon>Trichinellidae</taxon>
        <taxon>Trichinella</taxon>
    </lineage>
</organism>
<gene>
    <name evidence="1" type="ORF">T11_2654</name>
</gene>
<dbReference type="EMBL" id="JYDP01000151">
    <property type="protein sequence ID" value="KRZ04888.1"/>
    <property type="molecule type" value="Genomic_DNA"/>
</dbReference>
<evidence type="ECO:0000313" key="1">
    <source>
        <dbReference type="EMBL" id="KRZ04888.1"/>
    </source>
</evidence>
<dbReference type="AlphaFoldDB" id="A0A0V1H2M1"/>
<dbReference type="OrthoDB" id="5928298at2759"/>
<evidence type="ECO:0000313" key="2">
    <source>
        <dbReference type="Proteomes" id="UP000055024"/>
    </source>
</evidence>